<dbReference type="Pfam" id="PF17766">
    <property type="entry name" value="fn3_6"/>
    <property type="match status" value="1"/>
</dbReference>
<dbReference type="Gene3D" id="3.30.70.80">
    <property type="entry name" value="Peptidase S8 propeptide/proteinase inhibitor I9"/>
    <property type="match status" value="1"/>
</dbReference>
<feature type="domain" description="Inhibitor I9" evidence="9">
    <location>
        <begin position="38"/>
        <end position="109"/>
    </location>
</feature>
<evidence type="ECO:0000256" key="5">
    <source>
        <dbReference type="ARBA" id="ARBA00022825"/>
    </source>
</evidence>
<evidence type="ECO:0000259" key="10">
    <source>
        <dbReference type="Pfam" id="PF17766"/>
    </source>
</evidence>
<evidence type="ECO:0000313" key="12">
    <source>
        <dbReference type="Proteomes" id="UP000026960"/>
    </source>
</evidence>
<keyword evidence="4" id="KW-0378">Hydrolase</keyword>
<evidence type="ECO:0000313" key="11">
    <source>
        <dbReference type="EnsemblPlants" id="OBART05G17810.1"/>
    </source>
</evidence>
<dbReference type="Pfam" id="PF00082">
    <property type="entry name" value="Peptidase_S8"/>
    <property type="match status" value="1"/>
</dbReference>
<keyword evidence="2" id="KW-0645">Protease</keyword>
<dbReference type="PANTHER" id="PTHR10795">
    <property type="entry name" value="PROPROTEIN CONVERTASE SUBTILISIN/KEXIN"/>
    <property type="match status" value="1"/>
</dbReference>
<dbReference type="Gene3D" id="2.60.40.2310">
    <property type="match status" value="1"/>
</dbReference>
<dbReference type="Gene3D" id="3.40.50.200">
    <property type="entry name" value="Peptidase S8/S53 domain"/>
    <property type="match status" value="1"/>
</dbReference>
<dbReference type="Pfam" id="PF05922">
    <property type="entry name" value="Inhibitor_I9"/>
    <property type="match status" value="1"/>
</dbReference>
<dbReference type="InterPro" id="IPR041469">
    <property type="entry name" value="Subtilisin-like_FN3"/>
</dbReference>
<keyword evidence="5" id="KW-0720">Serine protease</keyword>
<evidence type="ECO:0000256" key="7">
    <source>
        <dbReference type="SAM" id="SignalP"/>
    </source>
</evidence>
<dbReference type="Gramene" id="OBART05G17810.1">
    <property type="protein sequence ID" value="OBART05G17810.1"/>
    <property type="gene ID" value="OBART05G17810"/>
</dbReference>
<accession>A0A0D3G826</accession>
<dbReference type="PROSITE" id="PS51892">
    <property type="entry name" value="SUBTILASE"/>
    <property type="match status" value="1"/>
</dbReference>
<dbReference type="Gene3D" id="3.50.30.30">
    <property type="match status" value="1"/>
</dbReference>
<evidence type="ECO:0000256" key="2">
    <source>
        <dbReference type="ARBA" id="ARBA00022670"/>
    </source>
</evidence>
<keyword evidence="3 7" id="KW-0732">Signal</keyword>
<dbReference type="eggNOG" id="ENOG502QT5U">
    <property type="taxonomic scope" value="Eukaryota"/>
</dbReference>
<dbReference type="InterPro" id="IPR036852">
    <property type="entry name" value="Peptidase_S8/S53_dom_sf"/>
</dbReference>
<dbReference type="InterPro" id="IPR015500">
    <property type="entry name" value="Peptidase_S8_subtilisin-rel"/>
</dbReference>
<protein>
    <recommendedName>
        <fullName evidence="13">Subtilisin-like protease</fullName>
    </recommendedName>
</protein>
<evidence type="ECO:0000256" key="6">
    <source>
        <dbReference type="PROSITE-ProRule" id="PRU01240"/>
    </source>
</evidence>
<dbReference type="EnsemblPlants" id="OBART05G17810.1">
    <property type="protein sequence ID" value="OBART05G17810.1"/>
    <property type="gene ID" value="OBART05G17810"/>
</dbReference>
<keyword evidence="12" id="KW-1185">Reference proteome</keyword>
<evidence type="ECO:0000256" key="1">
    <source>
        <dbReference type="ARBA" id="ARBA00011073"/>
    </source>
</evidence>
<dbReference type="SUPFAM" id="SSF52743">
    <property type="entry name" value="Subtilisin-like"/>
    <property type="match status" value="1"/>
</dbReference>
<evidence type="ECO:0000259" key="8">
    <source>
        <dbReference type="Pfam" id="PF00082"/>
    </source>
</evidence>
<dbReference type="PaxDb" id="65489-OBART05G17810.1"/>
<comment type="caution">
    <text evidence="6">Lacks conserved residue(s) required for the propagation of feature annotation.</text>
</comment>
<dbReference type="InterPro" id="IPR000209">
    <property type="entry name" value="Peptidase_S8/S53_dom"/>
</dbReference>
<dbReference type="InterPro" id="IPR045051">
    <property type="entry name" value="SBT"/>
</dbReference>
<evidence type="ECO:0008006" key="13">
    <source>
        <dbReference type="Google" id="ProtNLM"/>
    </source>
</evidence>
<organism evidence="11">
    <name type="scientific">Oryza barthii</name>
    <dbReference type="NCBI Taxonomy" id="65489"/>
    <lineage>
        <taxon>Eukaryota</taxon>
        <taxon>Viridiplantae</taxon>
        <taxon>Streptophyta</taxon>
        <taxon>Embryophyta</taxon>
        <taxon>Tracheophyta</taxon>
        <taxon>Spermatophyta</taxon>
        <taxon>Magnoliopsida</taxon>
        <taxon>Liliopsida</taxon>
        <taxon>Poales</taxon>
        <taxon>Poaceae</taxon>
        <taxon>BOP clade</taxon>
        <taxon>Oryzoideae</taxon>
        <taxon>Oryzeae</taxon>
        <taxon>Oryzinae</taxon>
        <taxon>Oryza</taxon>
    </lineage>
</organism>
<feature type="chain" id="PRO_5002276103" description="Subtilisin-like protease" evidence="7">
    <location>
        <begin position="33"/>
        <end position="682"/>
    </location>
</feature>
<dbReference type="GO" id="GO:0006508">
    <property type="term" value="P:proteolysis"/>
    <property type="evidence" value="ECO:0007669"/>
    <property type="project" value="UniProtKB-KW"/>
</dbReference>
<dbReference type="CDD" id="cd02120">
    <property type="entry name" value="PA_subtilisin_like"/>
    <property type="match status" value="1"/>
</dbReference>
<evidence type="ECO:0000259" key="9">
    <source>
        <dbReference type="Pfam" id="PF05922"/>
    </source>
</evidence>
<dbReference type="InterPro" id="IPR037045">
    <property type="entry name" value="S8pro/Inhibitor_I9_sf"/>
</dbReference>
<dbReference type="HOGENOM" id="CLU_000625_7_1_1"/>
<dbReference type="InterPro" id="IPR023828">
    <property type="entry name" value="Peptidase_S8_Ser-AS"/>
</dbReference>
<reference evidence="11" key="2">
    <citation type="submission" date="2015-03" db="UniProtKB">
        <authorList>
            <consortium name="EnsemblPlants"/>
        </authorList>
    </citation>
    <scope>IDENTIFICATION</scope>
</reference>
<dbReference type="AlphaFoldDB" id="A0A0D3G826"/>
<dbReference type="STRING" id="65489.A0A0D3G826"/>
<evidence type="ECO:0000256" key="3">
    <source>
        <dbReference type="ARBA" id="ARBA00022729"/>
    </source>
</evidence>
<dbReference type="GO" id="GO:0004252">
    <property type="term" value="F:serine-type endopeptidase activity"/>
    <property type="evidence" value="ECO:0007669"/>
    <property type="project" value="InterPro"/>
</dbReference>
<sequence>MATAVVPGICHAVALMWLLLVLFCWAPGLTSAADTAAYIVHMDKSAMPRAFASQASWYESTLAAAAPGADMFYVYDNAMHGFAARVTADELEKLRGSRGFVSCYPDDARAVRRDTTHTPEFLGVSASSGGLWEASEYGEDVIVGVVDTGVWPESASFRDDAPGTARGMAPRARVAMYKALWDEGTYPSDILAAIDQAIADGVDVLSLSLGLNDVPFYRDPIAIGAFAAMQRGVFVSTSAGNDGPDPGFLHNGTPWTLTVASGTGDREFAGIVRLGDGTTVIGQSMYPGSPSTIASSGFVFLGACDNDTALARNRDKVVLCDATDSLSAAIFAVQVAKARAGLFLSNDSFRELSEHFTFPGVILSPQDAPALLQYIKRSRAPRASIKFGVTILGTKPAPVVATYSSRGPSASCPTVLKPDVLAPGSLILASWPENISVSTVGSQQLYSRFNVISGTSMSCPHASGVAALIKAVHPEWSPAAVRSAMMTTASAVDNTNAPIKDMGRANRGATPLAMGSGHIDPNRAVDPGLVYDAGADDYVKLMCAMNYTAAQIKTVAQSPSSAVDCAGATLDLNYPSFIAFFDPGATVPAARTFTRAVTNVGDAPASYSAKVKGLGGLTVSVSPERLVFGRKHETQKYTVVIRGQMKNKTDEVLHGSLTWVDDAGKYTVRSPIVATTASSAPL</sequence>
<name>A0A0D3G826_9ORYZ</name>
<dbReference type="Proteomes" id="UP000026960">
    <property type="component" value="Chromosome 5"/>
</dbReference>
<dbReference type="FunFam" id="3.30.70.80:FF:000003">
    <property type="entry name" value="Subtilisin-like protease SBT1.9"/>
    <property type="match status" value="1"/>
</dbReference>
<proteinExistence type="inferred from homology"/>
<feature type="domain" description="Peptidase S8/S53" evidence="8">
    <location>
        <begin position="165"/>
        <end position="494"/>
    </location>
</feature>
<dbReference type="PRINTS" id="PR00723">
    <property type="entry name" value="SUBTILISIN"/>
</dbReference>
<comment type="similarity">
    <text evidence="1 6">Belongs to the peptidase S8 family.</text>
</comment>
<feature type="domain" description="Subtilisin-like protease fibronectin type-III" evidence="10">
    <location>
        <begin position="571"/>
        <end position="673"/>
    </location>
</feature>
<dbReference type="InterPro" id="IPR010259">
    <property type="entry name" value="S8pro/Inhibitor_I9"/>
</dbReference>
<evidence type="ECO:0000256" key="4">
    <source>
        <dbReference type="ARBA" id="ARBA00022801"/>
    </source>
</evidence>
<dbReference type="PROSITE" id="PS00138">
    <property type="entry name" value="SUBTILASE_SER"/>
    <property type="match status" value="1"/>
</dbReference>
<feature type="signal peptide" evidence="7">
    <location>
        <begin position="1"/>
        <end position="32"/>
    </location>
</feature>
<reference evidence="11" key="1">
    <citation type="journal article" date="2009" name="Rice">
        <title>De Novo Next Generation Sequencing of Plant Genomes.</title>
        <authorList>
            <person name="Rounsley S."/>
            <person name="Marri P.R."/>
            <person name="Yu Y."/>
            <person name="He R."/>
            <person name="Sisneros N."/>
            <person name="Goicoechea J.L."/>
            <person name="Lee S.J."/>
            <person name="Angelova A."/>
            <person name="Kudrna D."/>
            <person name="Luo M."/>
            <person name="Affourtit J."/>
            <person name="Desany B."/>
            <person name="Knight J."/>
            <person name="Niazi F."/>
            <person name="Egholm M."/>
            <person name="Wing R.A."/>
        </authorList>
    </citation>
    <scope>NUCLEOTIDE SEQUENCE [LARGE SCALE GENOMIC DNA]</scope>
    <source>
        <strain evidence="11">cv. IRGC 105608</strain>
    </source>
</reference>